<evidence type="ECO:0000313" key="8">
    <source>
        <dbReference type="EMBL" id="HBT48900.1"/>
    </source>
</evidence>
<dbReference type="GO" id="GO:0005886">
    <property type="term" value="C:plasma membrane"/>
    <property type="evidence" value="ECO:0007669"/>
    <property type="project" value="UniProtKB-SubCell"/>
</dbReference>
<evidence type="ECO:0000256" key="3">
    <source>
        <dbReference type="ARBA" id="ARBA00022475"/>
    </source>
</evidence>
<evidence type="ECO:0000313" key="9">
    <source>
        <dbReference type="EMBL" id="TCO57912.1"/>
    </source>
</evidence>
<evidence type="ECO:0000313" key="11">
    <source>
        <dbReference type="Proteomes" id="UP000294886"/>
    </source>
</evidence>
<proteinExistence type="inferred from homology"/>
<feature type="transmembrane region" description="Helical" evidence="7">
    <location>
        <begin position="109"/>
        <end position="129"/>
    </location>
</feature>
<dbReference type="EMBL" id="SLWU01000027">
    <property type="protein sequence ID" value="TCO57912.1"/>
    <property type="molecule type" value="Genomic_DNA"/>
</dbReference>
<dbReference type="InterPro" id="IPR052518">
    <property type="entry name" value="CHR_Transporter"/>
</dbReference>
<evidence type="ECO:0000256" key="2">
    <source>
        <dbReference type="ARBA" id="ARBA00005262"/>
    </source>
</evidence>
<reference evidence="9 11" key="2">
    <citation type="submission" date="2019-03" db="EMBL/GenBank/DDBJ databases">
        <title>Genomic Encyclopedia of Type Strains, Phase IV (KMG-IV): sequencing the most valuable type-strain genomes for metagenomic binning, comparative biology and taxonomic classification.</title>
        <authorList>
            <person name="Goeker M."/>
        </authorList>
    </citation>
    <scope>NUCLEOTIDE SEQUENCE [LARGE SCALE GENOMIC DNA]</scope>
    <source>
        <strain evidence="9 11">DSM 13054</strain>
    </source>
</reference>
<keyword evidence="3" id="KW-1003">Cell membrane</keyword>
<sequence>MIYLSLFWAFFKVGAFSFGGGYAMIPLIKKEIIDIHHWLSMDQFLDIIAISQMTPGPIAINAATFVGYKIGGFWGSVAATIGVTAPSFLIIIILALLIIRYRHLPWLEAFFKGVRPAVIALIVQAAYSVGKSSFTGIKDMLVAAMVFVGLYLLKINPLIIILMAAILGIVIY</sequence>
<accession>A0A101E644</accession>
<dbReference type="Proteomes" id="UP000264445">
    <property type="component" value="Unassembled WGS sequence"/>
</dbReference>
<dbReference type="RefSeq" id="WP_132040558.1">
    <property type="nucleotide sequence ID" value="NZ_DOLB01000059.1"/>
</dbReference>
<feature type="transmembrane region" description="Helical" evidence="7">
    <location>
        <begin position="73"/>
        <end position="97"/>
    </location>
</feature>
<comment type="caution">
    <text evidence="9">The sequence shown here is derived from an EMBL/GenBank/DDBJ whole genome shotgun (WGS) entry which is preliminary data.</text>
</comment>
<keyword evidence="5 7" id="KW-1133">Transmembrane helix</keyword>
<evidence type="ECO:0000256" key="6">
    <source>
        <dbReference type="ARBA" id="ARBA00023136"/>
    </source>
</evidence>
<dbReference type="PANTHER" id="PTHR43663">
    <property type="entry name" value="CHROMATE TRANSPORT PROTEIN-RELATED"/>
    <property type="match status" value="1"/>
</dbReference>
<evidence type="ECO:0000256" key="4">
    <source>
        <dbReference type="ARBA" id="ARBA00022692"/>
    </source>
</evidence>
<feature type="transmembrane region" description="Helical" evidence="7">
    <location>
        <begin position="6"/>
        <end position="25"/>
    </location>
</feature>
<keyword evidence="6 7" id="KW-0472">Membrane</keyword>
<name>A0A101E644_9THEO</name>
<dbReference type="AlphaFoldDB" id="A0A101E644"/>
<protein>
    <submittedName>
        <fullName evidence="9">Chromate transporter</fullName>
    </submittedName>
</protein>
<dbReference type="GO" id="GO:0015109">
    <property type="term" value="F:chromate transmembrane transporter activity"/>
    <property type="evidence" value="ECO:0007669"/>
    <property type="project" value="InterPro"/>
</dbReference>
<dbReference type="Proteomes" id="UP000294886">
    <property type="component" value="Unassembled WGS sequence"/>
</dbReference>
<feature type="transmembrane region" description="Helical" evidence="7">
    <location>
        <begin position="45"/>
        <end position="67"/>
    </location>
</feature>
<evidence type="ECO:0000256" key="7">
    <source>
        <dbReference type="SAM" id="Phobius"/>
    </source>
</evidence>
<evidence type="ECO:0000313" key="10">
    <source>
        <dbReference type="Proteomes" id="UP000264445"/>
    </source>
</evidence>
<dbReference type="Pfam" id="PF02417">
    <property type="entry name" value="Chromate_transp"/>
    <property type="match status" value="1"/>
</dbReference>
<gene>
    <name evidence="8" type="ORF">DEA61_03415</name>
    <name evidence="9" type="ORF">EV203_1275</name>
</gene>
<comment type="subcellular location">
    <subcellularLocation>
        <location evidence="1">Cell membrane</location>
        <topology evidence="1">Multi-pass membrane protein</topology>
    </subcellularLocation>
</comment>
<dbReference type="EMBL" id="DOLB01000059">
    <property type="protein sequence ID" value="HBT48900.1"/>
    <property type="molecule type" value="Genomic_DNA"/>
</dbReference>
<reference evidence="8 10" key="1">
    <citation type="journal article" date="2018" name="Nat. Biotechnol.">
        <title>A standardized bacterial taxonomy based on genome phylogeny substantially revises the tree of life.</title>
        <authorList>
            <person name="Parks D.H."/>
            <person name="Chuvochina M."/>
            <person name="Waite D.W."/>
            <person name="Rinke C."/>
            <person name="Skarshewski A."/>
            <person name="Chaumeil P.A."/>
            <person name="Hugenholtz P."/>
        </authorList>
    </citation>
    <scope>NUCLEOTIDE SEQUENCE [LARGE SCALE GENOMIC DNA]</scope>
    <source>
        <strain evidence="8">UBA12544</strain>
    </source>
</reference>
<feature type="transmembrane region" description="Helical" evidence="7">
    <location>
        <begin position="141"/>
        <end position="171"/>
    </location>
</feature>
<evidence type="ECO:0000256" key="5">
    <source>
        <dbReference type="ARBA" id="ARBA00022989"/>
    </source>
</evidence>
<comment type="similarity">
    <text evidence="2">Belongs to the chromate ion transporter (CHR) (TC 2.A.51) family.</text>
</comment>
<dbReference type="InterPro" id="IPR003370">
    <property type="entry name" value="Chromate_transpt"/>
</dbReference>
<organism evidence="9 11">
    <name type="scientific">Caldanaerobacter subterraneus</name>
    <dbReference type="NCBI Taxonomy" id="911092"/>
    <lineage>
        <taxon>Bacteria</taxon>
        <taxon>Bacillati</taxon>
        <taxon>Bacillota</taxon>
        <taxon>Clostridia</taxon>
        <taxon>Thermoanaerobacterales</taxon>
        <taxon>Thermoanaerobacteraceae</taxon>
        <taxon>Caldanaerobacter</taxon>
    </lineage>
</organism>
<evidence type="ECO:0000256" key="1">
    <source>
        <dbReference type="ARBA" id="ARBA00004651"/>
    </source>
</evidence>
<dbReference type="PANTHER" id="PTHR43663:SF1">
    <property type="entry name" value="CHROMATE TRANSPORTER"/>
    <property type="match status" value="1"/>
</dbReference>
<keyword evidence="4 7" id="KW-0812">Transmembrane</keyword>